<dbReference type="RefSeq" id="WP_190126762.1">
    <property type="nucleotide sequence ID" value="NZ_BMWG01000032.1"/>
</dbReference>
<keyword evidence="3" id="KW-1185">Reference proteome</keyword>
<reference evidence="2" key="2">
    <citation type="submission" date="2020-09" db="EMBL/GenBank/DDBJ databases">
        <authorList>
            <person name="Sun Q."/>
            <person name="Ohkuma M."/>
        </authorList>
    </citation>
    <scope>NUCLEOTIDE SEQUENCE</scope>
    <source>
        <strain evidence="2">JCM 4988</strain>
    </source>
</reference>
<dbReference type="Pfam" id="PF00550">
    <property type="entry name" value="PP-binding"/>
    <property type="match status" value="1"/>
</dbReference>
<dbReference type="SUPFAM" id="SSF47336">
    <property type="entry name" value="ACP-like"/>
    <property type="match status" value="1"/>
</dbReference>
<feature type="domain" description="Carrier" evidence="1">
    <location>
        <begin position="20"/>
        <end position="96"/>
    </location>
</feature>
<evidence type="ECO:0000259" key="1">
    <source>
        <dbReference type="PROSITE" id="PS50075"/>
    </source>
</evidence>
<dbReference type="InterPro" id="IPR036736">
    <property type="entry name" value="ACP-like_sf"/>
</dbReference>
<dbReference type="InterPro" id="IPR009081">
    <property type="entry name" value="PP-bd_ACP"/>
</dbReference>
<dbReference type="Proteomes" id="UP000630936">
    <property type="component" value="Unassembled WGS sequence"/>
</dbReference>
<organism evidence="2 3">
    <name type="scientific">Streptomyces inusitatus</name>
    <dbReference type="NCBI Taxonomy" id="68221"/>
    <lineage>
        <taxon>Bacteria</taxon>
        <taxon>Bacillati</taxon>
        <taxon>Actinomycetota</taxon>
        <taxon>Actinomycetes</taxon>
        <taxon>Kitasatosporales</taxon>
        <taxon>Streptomycetaceae</taxon>
        <taxon>Streptomyces</taxon>
    </lineage>
</organism>
<proteinExistence type="predicted"/>
<gene>
    <name evidence="2" type="ORF">GCM10010387_63610</name>
</gene>
<name>A0A918QMN6_9ACTN</name>
<dbReference type="EMBL" id="BMWG01000032">
    <property type="protein sequence ID" value="GGZ61343.1"/>
    <property type="molecule type" value="Genomic_DNA"/>
</dbReference>
<accession>A0A918QMN6</accession>
<evidence type="ECO:0000313" key="2">
    <source>
        <dbReference type="EMBL" id="GGZ61343.1"/>
    </source>
</evidence>
<dbReference type="PROSITE" id="PS50075">
    <property type="entry name" value="CARRIER"/>
    <property type="match status" value="1"/>
</dbReference>
<evidence type="ECO:0000313" key="3">
    <source>
        <dbReference type="Proteomes" id="UP000630936"/>
    </source>
</evidence>
<protein>
    <recommendedName>
        <fullName evidence="1">Carrier domain-containing protein</fullName>
    </recommendedName>
</protein>
<comment type="caution">
    <text evidence="2">The sequence shown here is derived from an EMBL/GenBank/DDBJ whole genome shotgun (WGS) entry which is preliminary data.</text>
</comment>
<sequence>MAETAQEPSAPDASAHGTSAHGAFALERLVRDVAEMLYVETEDVDVAENLLDQGLDSIRLMTLVENWRTDGARISFVELAERPTLKEWAELLNNRG</sequence>
<reference evidence="2" key="1">
    <citation type="journal article" date="2014" name="Int. J. Syst. Evol. Microbiol.">
        <title>Complete genome sequence of Corynebacterium casei LMG S-19264T (=DSM 44701T), isolated from a smear-ripened cheese.</title>
        <authorList>
            <consortium name="US DOE Joint Genome Institute (JGI-PGF)"/>
            <person name="Walter F."/>
            <person name="Albersmeier A."/>
            <person name="Kalinowski J."/>
            <person name="Ruckert C."/>
        </authorList>
    </citation>
    <scope>NUCLEOTIDE SEQUENCE</scope>
    <source>
        <strain evidence="2">JCM 4988</strain>
    </source>
</reference>
<dbReference type="Gene3D" id="1.10.1200.10">
    <property type="entry name" value="ACP-like"/>
    <property type="match status" value="1"/>
</dbReference>
<dbReference type="AlphaFoldDB" id="A0A918QMN6"/>